<gene>
    <name evidence="1" type="ORF">O6H91_10G009200</name>
</gene>
<sequence length="413" mass="45903">MDRLIRFHCVSPPAASIVCRMDSAFRRIMHISFLDTAKTQKHDPASVCIRALCSEKSGPSLDVHQEPQRLTITQPDDWHLHLRDGEALTSVAPHSASVFRRAIIMPNLTPPVTSVAVALAYRERILKALKPNQDFLPLMTLYLTDNTSSSEVKIAKESGHVVAFKFYPAGATTNSQAGVTDLFRYCMPVLEEMVQQSMPLLIHGEVADSSIDIFDREHRFIDTVLTPLMAKFPLLKIVLEHITTQDAVEFVESCPPGSIAATVTPQHLLLNRNALFQRGIRPHHYCLPILKRETHRQALLKAISSGSKRYFIGTDSAPHERKTKEASCGCAGIYTAPIALPLYAQAFDKAGALDKLEAFTSFNGPDFYGLPRNTKTITLTKSSYRVPQQYGFGFGTVVPLFAGEILEWSIQEV</sequence>
<evidence type="ECO:0000313" key="1">
    <source>
        <dbReference type="EMBL" id="KAJ7540329.1"/>
    </source>
</evidence>
<evidence type="ECO:0000313" key="2">
    <source>
        <dbReference type="Proteomes" id="UP001162992"/>
    </source>
</evidence>
<dbReference type="EMBL" id="CM055101">
    <property type="protein sequence ID" value="KAJ7540329.1"/>
    <property type="molecule type" value="Genomic_DNA"/>
</dbReference>
<keyword evidence="2" id="KW-1185">Reference proteome</keyword>
<name>A0ACC2CE59_DIPCM</name>
<organism evidence="1 2">
    <name type="scientific">Diphasiastrum complanatum</name>
    <name type="common">Issler's clubmoss</name>
    <name type="synonym">Lycopodium complanatum</name>
    <dbReference type="NCBI Taxonomy" id="34168"/>
    <lineage>
        <taxon>Eukaryota</taxon>
        <taxon>Viridiplantae</taxon>
        <taxon>Streptophyta</taxon>
        <taxon>Embryophyta</taxon>
        <taxon>Tracheophyta</taxon>
        <taxon>Lycopodiopsida</taxon>
        <taxon>Lycopodiales</taxon>
        <taxon>Lycopodiaceae</taxon>
        <taxon>Lycopodioideae</taxon>
        <taxon>Diphasiastrum</taxon>
    </lineage>
</organism>
<accession>A0ACC2CE59</accession>
<protein>
    <submittedName>
        <fullName evidence="1">Uncharacterized protein</fullName>
    </submittedName>
</protein>
<reference evidence="2" key="1">
    <citation type="journal article" date="2024" name="Proc. Natl. Acad. Sci. U.S.A.">
        <title>Extraordinary preservation of gene collinearity over three hundred million years revealed in homosporous lycophytes.</title>
        <authorList>
            <person name="Li C."/>
            <person name="Wickell D."/>
            <person name="Kuo L.Y."/>
            <person name="Chen X."/>
            <person name="Nie B."/>
            <person name="Liao X."/>
            <person name="Peng D."/>
            <person name="Ji J."/>
            <person name="Jenkins J."/>
            <person name="Williams M."/>
            <person name="Shu S."/>
            <person name="Plott C."/>
            <person name="Barry K."/>
            <person name="Rajasekar S."/>
            <person name="Grimwood J."/>
            <person name="Han X."/>
            <person name="Sun S."/>
            <person name="Hou Z."/>
            <person name="He W."/>
            <person name="Dai G."/>
            <person name="Sun C."/>
            <person name="Schmutz J."/>
            <person name="Leebens-Mack J.H."/>
            <person name="Li F.W."/>
            <person name="Wang L."/>
        </authorList>
    </citation>
    <scope>NUCLEOTIDE SEQUENCE [LARGE SCALE GENOMIC DNA]</scope>
    <source>
        <strain evidence="2">cv. PW_Plant_1</strain>
    </source>
</reference>
<dbReference type="Proteomes" id="UP001162992">
    <property type="component" value="Chromosome 10"/>
</dbReference>
<comment type="caution">
    <text evidence="1">The sequence shown here is derived from an EMBL/GenBank/DDBJ whole genome shotgun (WGS) entry which is preliminary data.</text>
</comment>
<proteinExistence type="predicted"/>